<dbReference type="EMBL" id="JASPKZ010001584">
    <property type="protein sequence ID" value="KAJ9597810.1"/>
    <property type="molecule type" value="Genomic_DNA"/>
</dbReference>
<evidence type="ECO:0000313" key="3">
    <source>
        <dbReference type="Proteomes" id="UP001233999"/>
    </source>
</evidence>
<dbReference type="AlphaFoldDB" id="A0AAD8AFK1"/>
<sequence>MRSFIGPPTEGRRSSSSDRHNISRKEIFRTSSLCELLTVLRVFQILLPVNVHIYVLR</sequence>
<name>A0AAD8AFK1_DIPPU</name>
<protein>
    <submittedName>
        <fullName evidence="2">Uncharacterized protein</fullName>
    </submittedName>
</protein>
<accession>A0AAD8AFK1</accession>
<feature type="region of interest" description="Disordered" evidence="1">
    <location>
        <begin position="1"/>
        <end position="20"/>
    </location>
</feature>
<reference evidence="2" key="1">
    <citation type="journal article" date="2023" name="IScience">
        <title>Live-bearing cockroach genome reveals convergent evolutionary mechanisms linked to viviparity in insects and beyond.</title>
        <authorList>
            <person name="Fouks B."/>
            <person name="Harrison M.C."/>
            <person name="Mikhailova A.A."/>
            <person name="Marchal E."/>
            <person name="English S."/>
            <person name="Carruthers M."/>
            <person name="Jennings E.C."/>
            <person name="Chiamaka E.L."/>
            <person name="Frigard R.A."/>
            <person name="Pippel M."/>
            <person name="Attardo G.M."/>
            <person name="Benoit J.B."/>
            <person name="Bornberg-Bauer E."/>
            <person name="Tobe S.S."/>
        </authorList>
    </citation>
    <scope>NUCLEOTIDE SEQUENCE</scope>
    <source>
        <strain evidence="2">Stay&amp;Tobe</strain>
    </source>
</reference>
<gene>
    <name evidence="2" type="ORF">L9F63_011305</name>
</gene>
<dbReference type="Proteomes" id="UP001233999">
    <property type="component" value="Unassembled WGS sequence"/>
</dbReference>
<feature type="compositionally biased region" description="Basic and acidic residues" evidence="1">
    <location>
        <begin position="10"/>
        <end position="20"/>
    </location>
</feature>
<proteinExistence type="predicted"/>
<organism evidence="2 3">
    <name type="scientific">Diploptera punctata</name>
    <name type="common">Pacific beetle cockroach</name>
    <dbReference type="NCBI Taxonomy" id="6984"/>
    <lineage>
        <taxon>Eukaryota</taxon>
        <taxon>Metazoa</taxon>
        <taxon>Ecdysozoa</taxon>
        <taxon>Arthropoda</taxon>
        <taxon>Hexapoda</taxon>
        <taxon>Insecta</taxon>
        <taxon>Pterygota</taxon>
        <taxon>Neoptera</taxon>
        <taxon>Polyneoptera</taxon>
        <taxon>Dictyoptera</taxon>
        <taxon>Blattodea</taxon>
        <taxon>Blaberoidea</taxon>
        <taxon>Blaberidae</taxon>
        <taxon>Diplopterinae</taxon>
        <taxon>Diploptera</taxon>
    </lineage>
</organism>
<keyword evidence="3" id="KW-1185">Reference proteome</keyword>
<comment type="caution">
    <text evidence="2">The sequence shown here is derived from an EMBL/GenBank/DDBJ whole genome shotgun (WGS) entry which is preliminary data.</text>
</comment>
<reference evidence="2" key="2">
    <citation type="submission" date="2023-05" db="EMBL/GenBank/DDBJ databases">
        <authorList>
            <person name="Fouks B."/>
        </authorList>
    </citation>
    <scope>NUCLEOTIDE SEQUENCE</scope>
    <source>
        <strain evidence="2">Stay&amp;Tobe</strain>
        <tissue evidence="2">Testes</tissue>
    </source>
</reference>
<feature type="non-terminal residue" evidence="2">
    <location>
        <position position="1"/>
    </location>
</feature>
<evidence type="ECO:0000256" key="1">
    <source>
        <dbReference type="SAM" id="MobiDB-lite"/>
    </source>
</evidence>
<evidence type="ECO:0000313" key="2">
    <source>
        <dbReference type="EMBL" id="KAJ9597810.1"/>
    </source>
</evidence>